<name>A0A139Y1Y6_TOXGO</name>
<protein>
    <submittedName>
        <fullName evidence="1">Pep3/Vps18/deep orange family protein</fullName>
    </submittedName>
</protein>
<dbReference type="EMBL" id="AGQS02004187">
    <property type="protein sequence ID" value="KYF45107.1"/>
    <property type="molecule type" value="Genomic_DNA"/>
</dbReference>
<dbReference type="Proteomes" id="UP000074247">
    <property type="component" value="Unassembled WGS sequence"/>
</dbReference>
<dbReference type="AlphaFoldDB" id="A0A139Y1Y6"/>
<accession>A0A139Y1Y6</accession>
<proteinExistence type="predicted"/>
<sequence>MARVSEALSFSSLSFPALSAPEIEESGPSFVPRVLRINNEASLKGRGGIVSVAAGSRCLYIACLNGDLLRWYPDENEGTRIEFQAPRAT</sequence>
<comment type="caution">
    <text evidence="1">The sequence shown here is derived from an EMBL/GenBank/DDBJ whole genome shotgun (WGS) entry which is preliminary data.</text>
</comment>
<organism evidence="1 2">
    <name type="scientific">Toxoplasma gondii ARI</name>
    <dbReference type="NCBI Taxonomy" id="1074872"/>
    <lineage>
        <taxon>Eukaryota</taxon>
        <taxon>Sar</taxon>
        <taxon>Alveolata</taxon>
        <taxon>Apicomplexa</taxon>
        <taxon>Conoidasida</taxon>
        <taxon>Coccidia</taxon>
        <taxon>Eucoccidiorida</taxon>
        <taxon>Eimeriorina</taxon>
        <taxon>Sarcocystidae</taxon>
        <taxon>Toxoplasma</taxon>
    </lineage>
</organism>
<evidence type="ECO:0000313" key="1">
    <source>
        <dbReference type="EMBL" id="KYF45107.1"/>
    </source>
</evidence>
<evidence type="ECO:0000313" key="2">
    <source>
        <dbReference type="Proteomes" id="UP000074247"/>
    </source>
</evidence>
<gene>
    <name evidence="1" type="ORF">TGARI_289730A</name>
</gene>
<feature type="non-terminal residue" evidence="1">
    <location>
        <position position="89"/>
    </location>
</feature>
<reference evidence="1 2" key="1">
    <citation type="journal article" date="2016" name="Nat. Commun.">
        <title>Local admixture of amplified and diversified secreted pathogenesis determinants shapes mosaic Toxoplasma gondii genomes.</title>
        <authorList>
            <person name="Lorenzi H."/>
            <person name="Khan A."/>
            <person name="Behnke M.S."/>
            <person name="Namasivayam S."/>
            <person name="Swapna L.S."/>
            <person name="Hadjithomas M."/>
            <person name="Karamycheva S."/>
            <person name="Pinney D."/>
            <person name="Brunk B.P."/>
            <person name="Ajioka J.W."/>
            <person name="Ajzenberg D."/>
            <person name="Boothroyd J.C."/>
            <person name="Boyle J.P."/>
            <person name="Darde M.L."/>
            <person name="Diaz-Miranda M.A."/>
            <person name="Dubey J.P."/>
            <person name="Fritz H.M."/>
            <person name="Gennari S.M."/>
            <person name="Gregory B.D."/>
            <person name="Kim K."/>
            <person name="Saeij J.P."/>
            <person name="Su C."/>
            <person name="White M.W."/>
            <person name="Zhu X.Q."/>
            <person name="Howe D.K."/>
            <person name="Rosenthal B.M."/>
            <person name="Grigg M.E."/>
            <person name="Parkinson J."/>
            <person name="Liu L."/>
            <person name="Kissinger J.C."/>
            <person name="Roos D.S."/>
            <person name="Sibley L.D."/>
        </authorList>
    </citation>
    <scope>NUCLEOTIDE SEQUENCE [LARGE SCALE GENOMIC DNA]</scope>
    <source>
        <strain evidence="1 2">ARI</strain>
    </source>
</reference>
<dbReference type="VEuPathDB" id="ToxoDB:TGARI_289730A"/>